<feature type="compositionally biased region" description="Low complexity" evidence="1">
    <location>
        <begin position="231"/>
        <end position="243"/>
    </location>
</feature>
<reference evidence="2 3" key="1">
    <citation type="submission" date="2020-01" db="EMBL/GenBank/DDBJ databases">
        <title>Identification and distribution of gene clusters putatively required for synthesis of sphingolipid metabolism inhibitors in phylogenetically diverse species of the filamentous fungus Fusarium.</title>
        <authorList>
            <person name="Kim H.-S."/>
            <person name="Busman M."/>
            <person name="Brown D.W."/>
            <person name="Divon H."/>
            <person name="Uhlig S."/>
            <person name="Proctor R.H."/>
        </authorList>
    </citation>
    <scope>NUCLEOTIDE SEQUENCE [LARGE SCALE GENOMIC DNA]</scope>
    <source>
        <strain evidence="2 3">NRRL 20459</strain>
    </source>
</reference>
<feature type="region of interest" description="Disordered" evidence="1">
    <location>
        <begin position="1"/>
        <end position="20"/>
    </location>
</feature>
<organism evidence="2 3">
    <name type="scientific">Fusarium albosuccineum</name>
    <dbReference type="NCBI Taxonomy" id="1237068"/>
    <lineage>
        <taxon>Eukaryota</taxon>
        <taxon>Fungi</taxon>
        <taxon>Dikarya</taxon>
        <taxon>Ascomycota</taxon>
        <taxon>Pezizomycotina</taxon>
        <taxon>Sordariomycetes</taxon>
        <taxon>Hypocreomycetidae</taxon>
        <taxon>Hypocreales</taxon>
        <taxon>Nectriaceae</taxon>
        <taxon>Fusarium</taxon>
        <taxon>Fusarium decemcellulare species complex</taxon>
    </lineage>
</organism>
<dbReference type="OrthoDB" id="4835412at2759"/>
<evidence type="ECO:0000313" key="2">
    <source>
        <dbReference type="EMBL" id="KAF4461608.1"/>
    </source>
</evidence>
<comment type="caution">
    <text evidence="2">The sequence shown here is derived from an EMBL/GenBank/DDBJ whole genome shotgun (WGS) entry which is preliminary data.</text>
</comment>
<dbReference type="EMBL" id="JAADYS010001687">
    <property type="protein sequence ID" value="KAF4461608.1"/>
    <property type="molecule type" value="Genomic_DNA"/>
</dbReference>
<accession>A0A8H4L5L9</accession>
<evidence type="ECO:0000313" key="3">
    <source>
        <dbReference type="Proteomes" id="UP000554235"/>
    </source>
</evidence>
<name>A0A8H4L5L9_9HYPO</name>
<sequence>MTHLRKFNRKSGERSLPYPYDDTLAASRKRKRAPPLVPLINPNYDTHYVSDAESEMRDVIICAHTEDLGDDETHDDRTESPLIKSPLGRRAISLDQVCPGGNAAARPGIIQYPPNHGDWFVLRCDEHDLNFQHQGTAAAHLRRSNHSGTWRVTTAMLIENFGIKVTGYDATLVDEDEPTALEPQQDMTRPRVLKKRPRTSQAVSARAARSNSRGQRTESVSPETGTISPQTAATRGAALRTTLEPGAMDSPGREPRRQSPNKPTALSPAPTVPPDCHIQSKAAHSLESSGSKPTRQAVGPENPRKSGESTTKKSRAVPPSYLKVFMSKPMAPSSSYPGSHRSKAPQAGPAKPTTLFQAPVQSLDRPVMAGGAGSPSIVQYRPRTSLQCPHNCDCWYMAMNETAVLPNLSHRSQVQRALFNYTDAALHRFRSSSTTLAFPEAVSGNGYLSIHSSTTSLPVSSETTKLFCLRIWILDLVANHTPPKQDLDTSVKLAGARAESPRDTTRRDQSHSYIAAPLRHRALRVATHATGHYEEEVENQRDKPQAIGIYLRRRTVPLSFVRHAIF</sequence>
<feature type="compositionally biased region" description="Basic and acidic residues" evidence="1">
    <location>
        <begin position="302"/>
        <end position="311"/>
    </location>
</feature>
<keyword evidence="3" id="KW-1185">Reference proteome</keyword>
<gene>
    <name evidence="2" type="ORF">FALBO_11590</name>
</gene>
<feature type="compositionally biased region" description="Polar residues" evidence="1">
    <location>
        <begin position="217"/>
        <end position="230"/>
    </location>
</feature>
<protein>
    <submittedName>
        <fullName evidence="2">Uncharacterized protein</fullName>
    </submittedName>
</protein>
<feature type="region of interest" description="Disordered" evidence="1">
    <location>
        <begin position="176"/>
        <end position="353"/>
    </location>
</feature>
<dbReference type="Proteomes" id="UP000554235">
    <property type="component" value="Unassembled WGS sequence"/>
</dbReference>
<feature type="compositionally biased region" description="Basic and acidic residues" evidence="1">
    <location>
        <begin position="499"/>
        <end position="510"/>
    </location>
</feature>
<dbReference type="AlphaFoldDB" id="A0A8H4L5L9"/>
<evidence type="ECO:0000256" key="1">
    <source>
        <dbReference type="SAM" id="MobiDB-lite"/>
    </source>
</evidence>
<feature type="region of interest" description="Disordered" evidence="1">
    <location>
        <begin position="487"/>
        <end position="510"/>
    </location>
</feature>
<proteinExistence type="predicted"/>
<feature type="compositionally biased region" description="Low complexity" evidence="1">
    <location>
        <begin position="199"/>
        <end position="213"/>
    </location>
</feature>